<protein>
    <recommendedName>
        <fullName evidence="6">Tetratricopeptide repeat protein</fullName>
    </recommendedName>
</protein>
<gene>
    <name evidence="3" type="ORF">G4D61_03655</name>
    <name evidence="2" type="ORF">NG54_09385</name>
</gene>
<evidence type="ECO:0000313" key="4">
    <source>
        <dbReference type="Proteomes" id="UP000030588"/>
    </source>
</evidence>
<evidence type="ECO:0008006" key="6">
    <source>
        <dbReference type="Google" id="ProtNLM"/>
    </source>
</evidence>
<reference evidence="3 5" key="3">
    <citation type="submission" date="2020-03" db="EMBL/GenBank/DDBJ databases">
        <title>Bacillus aquiflavi sp. nov., isolated from yellow water of strong flavor Chinese baijiu in Yibin region of China.</title>
        <authorList>
            <person name="Xie J."/>
        </authorList>
    </citation>
    <scope>NUCLEOTIDE SEQUENCE [LARGE SCALE GENOMIC DNA]</scope>
    <source>
        <strain evidence="3 5">Gsoil 114</strain>
    </source>
</reference>
<reference evidence="3" key="2">
    <citation type="submission" date="2020-02" db="EMBL/GenBank/DDBJ databases">
        <authorList>
            <person name="Feng H."/>
        </authorList>
    </citation>
    <scope>NUCLEOTIDE SEQUENCE [LARGE SCALE GENOMIC DNA]</scope>
    <source>
        <strain evidence="3">Gsoil 114</strain>
    </source>
</reference>
<dbReference type="EMBL" id="JRUN01000024">
    <property type="protein sequence ID" value="KHD85389.1"/>
    <property type="molecule type" value="Genomic_DNA"/>
</dbReference>
<keyword evidence="5" id="KW-1185">Reference proteome</keyword>
<dbReference type="PROSITE" id="PS50005">
    <property type="entry name" value="TPR"/>
    <property type="match status" value="1"/>
</dbReference>
<evidence type="ECO:0000313" key="3">
    <source>
        <dbReference type="EMBL" id="NEY19065.1"/>
    </source>
</evidence>
<dbReference type="InterPro" id="IPR011990">
    <property type="entry name" value="TPR-like_helical_dom_sf"/>
</dbReference>
<reference evidence="2 4" key="1">
    <citation type="submission" date="2014-10" db="EMBL/GenBank/DDBJ databases">
        <title>Draft genome of phytase producing Bacillus ginsengihumi strain M2.11.</title>
        <authorList>
            <person name="Toymentseva A."/>
            <person name="Boulygina E.A."/>
            <person name="Kazakov S.V."/>
            <person name="Kayumov I."/>
            <person name="Suleimanova A.D."/>
            <person name="Mardanova A.M."/>
            <person name="Maria S.N."/>
            <person name="Sergey M.Y."/>
            <person name="Sharipova M.R."/>
        </authorList>
    </citation>
    <scope>NUCLEOTIDE SEQUENCE [LARGE SCALE GENOMIC DNA]</scope>
    <source>
        <strain evidence="2 4">M2.11</strain>
    </source>
</reference>
<dbReference type="RefSeq" id="WP_025728854.1">
    <property type="nucleotide sequence ID" value="NZ_JAAIWK010000003.1"/>
</dbReference>
<keyword evidence="1" id="KW-0802">TPR repeat</keyword>
<evidence type="ECO:0000313" key="2">
    <source>
        <dbReference type="EMBL" id="KHD85389.1"/>
    </source>
</evidence>
<dbReference type="OrthoDB" id="2676051at2"/>
<dbReference type="STRING" id="363870.NG54_09385"/>
<evidence type="ECO:0000256" key="1">
    <source>
        <dbReference type="PROSITE-ProRule" id="PRU00339"/>
    </source>
</evidence>
<dbReference type="SUPFAM" id="SSF48452">
    <property type="entry name" value="TPR-like"/>
    <property type="match status" value="1"/>
</dbReference>
<name>A0A0A6VFK4_9BACI</name>
<evidence type="ECO:0000313" key="5">
    <source>
        <dbReference type="Proteomes" id="UP000476934"/>
    </source>
</evidence>
<organism evidence="2 4">
    <name type="scientific">Heyndrickxia ginsengihumi</name>
    <dbReference type="NCBI Taxonomy" id="363870"/>
    <lineage>
        <taxon>Bacteria</taxon>
        <taxon>Bacillati</taxon>
        <taxon>Bacillota</taxon>
        <taxon>Bacilli</taxon>
        <taxon>Bacillales</taxon>
        <taxon>Bacillaceae</taxon>
        <taxon>Heyndrickxia</taxon>
    </lineage>
</organism>
<dbReference type="Proteomes" id="UP000030588">
    <property type="component" value="Unassembled WGS sequence"/>
</dbReference>
<feature type="repeat" description="TPR" evidence="1">
    <location>
        <begin position="396"/>
        <end position="429"/>
    </location>
</feature>
<dbReference type="Gene3D" id="1.25.40.10">
    <property type="entry name" value="Tetratricopeptide repeat domain"/>
    <property type="match status" value="1"/>
</dbReference>
<sequence>MITDLTILDHKQTIHMNVERMAVYLQSKIIEASDAQGQIFYLFFYKDQYLTTVTAMKLRKNSYIAHAFRDGIVLNTPHPLIQIFLKNYHQPFKKLTFDQFIKKAEKSLTPQETALVATYFESFVPKRKIFEFIQTIFYEFRRNGQLLSCYRILRILMDFAPKQRWVRELSHDLNFIKYERIYKTISPELIKKDILYTEKRLYTERSNEEQFQCLLSLLQQQARWLDEIALWIQRALHTATNEDYSSLLHLLKVHFSHKEILGILEEMYKQKTQIPQIQNDLVQYYIELKQTEKLMSIIINNHVQLTSAQIEAIEGLLNEIDIESDHLNLEAVNKLAPFFAEHPQQAEKFLQRCISLLLNQHDVHYIQEWLLPFKKELGTTPMIKRLENMQQMVDDPDKQSQLGELYYQFKQFDKAIDCFSWEMELKGNDPTPVKWLSKIYSEMGLKAEYKAYQNLYIDMQKRA</sequence>
<dbReference type="InterPro" id="IPR019734">
    <property type="entry name" value="TPR_rpt"/>
</dbReference>
<dbReference type="Proteomes" id="UP000476934">
    <property type="component" value="Unassembled WGS sequence"/>
</dbReference>
<proteinExistence type="predicted"/>
<dbReference type="EMBL" id="JAAIWK010000003">
    <property type="protein sequence ID" value="NEY19065.1"/>
    <property type="molecule type" value="Genomic_DNA"/>
</dbReference>
<accession>A0A0A6VFK4</accession>
<comment type="caution">
    <text evidence="2">The sequence shown here is derived from an EMBL/GenBank/DDBJ whole genome shotgun (WGS) entry which is preliminary data.</text>
</comment>
<dbReference type="AlphaFoldDB" id="A0A0A6VFK4"/>